<dbReference type="NCBIfam" id="TIGR00633">
    <property type="entry name" value="xth"/>
    <property type="match status" value="1"/>
</dbReference>
<dbReference type="PANTHER" id="PTHR43250:SF1">
    <property type="entry name" value="EXODEOXYRIBONUCLEASE III"/>
    <property type="match status" value="1"/>
</dbReference>
<dbReference type="InterPro" id="IPR020847">
    <property type="entry name" value="AP_endonuclease_F1_BS"/>
</dbReference>
<evidence type="ECO:0000256" key="2">
    <source>
        <dbReference type="ARBA" id="ARBA00007092"/>
    </source>
</evidence>
<keyword evidence="8" id="KW-1185">Reference proteome</keyword>
<evidence type="ECO:0000256" key="5">
    <source>
        <dbReference type="ARBA" id="ARBA00022842"/>
    </source>
</evidence>
<protein>
    <submittedName>
        <fullName evidence="7">Exodeoxyribonuclease III</fullName>
        <ecNumber evidence="7">3.1.11.2</ecNumber>
    </submittedName>
</protein>
<dbReference type="InterPro" id="IPR037493">
    <property type="entry name" value="ExoIII-like"/>
</dbReference>
<reference evidence="7 8" key="1">
    <citation type="journal article" date="2016" name="Antonie Van Leeuwenhoek">
        <title>Dongia soli sp. nov., isolated from soil from Dokdo, Korea.</title>
        <authorList>
            <person name="Kim D.U."/>
            <person name="Lee H."/>
            <person name="Kim H."/>
            <person name="Kim S.G."/>
            <person name="Ka J.O."/>
        </authorList>
    </citation>
    <scope>NUCLEOTIDE SEQUENCE [LARGE SCALE GENOMIC DNA]</scope>
    <source>
        <strain evidence="7 8">D78</strain>
    </source>
</reference>
<proteinExistence type="inferred from homology"/>
<dbReference type="GO" id="GO:0008311">
    <property type="term" value="F:double-stranded DNA 3'-5' DNA exonuclease activity"/>
    <property type="evidence" value="ECO:0007669"/>
    <property type="project" value="UniProtKB-EC"/>
</dbReference>
<evidence type="ECO:0000313" key="7">
    <source>
        <dbReference type="EMBL" id="MDY0884800.1"/>
    </source>
</evidence>
<dbReference type="NCBIfam" id="TIGR00195">
    <property type="entry name" value="exoDNase_III"/>
    <property type="match status" value="1"/>
</dbReference>
<dbReference type="PROSITE" id="PS51435">
    <property type="entry name" value="AP_NUCLEASE_F1_4"/>
    <property type="match status" value="1"/>
</dbReference>
<keyword evidence="5" id="KW-0460">Magnesium</keyword>
<dbReference type="InterPro" id="IPR005135">
    <property type="entry name" value="Endo/exonuclease/phosphatase"/>
</dbReference>
<feature type="domain" description="Endonuclease/exonuclease/phosphatase" evidence="6">
    <location>
        <begin position="36"/>
        <end position="280"/>
    </location>
</feature>
<dbReference type="Pfam" id="PF03372">
    <property type="entry name" value="Exo_endo_phos"/>
    <property type="match status" value="1"/>
</dbReference>
<evidence type="ECO:0000313" key="8">
    <source>
        <dbReference type="Proteomes" id="UP001279642"/>
    </source>
</evidence>
<dbReference type="Gene3D" id="3.60.10.10">
    <property type="entry name" value="Endonuclease/exonuclease/phosphatase"/>
    <property type="match status" value="1"/>
</dbReference>
<gene>
    <name evidence="7" type="primary">xth</name>
    <name evidence="7" type="ORF">SMD27_18295</name>
</gene>
<comment type="caution">
    <text evidence="7">The sequence shown here is derived from an EMBL/GenBank/DDBJ whole genome shotgun (WGS) entry which is preliminary data.</text>
</comment>
<dbReference type="PROSITE" id="PS00726">
    <property type="entry name" value="AP_NUCLEASE_F1_1"/>
    <property type="match status" value="1"/>
</dbReference>
<evidence type="ECO:0000259" key="6">
    <source>
        <dbReference type="Pfam" id="PF03372"/>
    </source>
</evidence>
<sequence>MNSVAASKATASPELPHRAPVIAIDIRNSCQPVKIATFNINNVNRRLANLLAWLDDAKPDIVCLQELKAAQHEFPERQIGEAGYRAVWQGQKTWNGVAILSRRGAPVVTRTHLPGDPADEQARYIEAAVNGLLIACLYLPNGNPQPGPKFDYKLKWFDRLIRHARKLYDTDAPVMLCGDYNVVPTPADIYPTRSWDNDALVQPQSRRAFARLLAQGWTDAIRHLHPEKRIYTFWDYKRHRWERDAGLRLDHLLLNPAAAALLQKAGVDRDVRGAEGASDHAPAWIKLKKQ</sequence>
<evidence type="ECO:0000256" key="1">
    <source>
        <dbReference type="ARBA" id="ARBA00001946"/>
    </source>
</evidence>
<dbReference type="CDD" id="cd09086">
    <property type="entry name" value="ExoIII-like_AP-endo"/>
    <property type="match status" value="1"/>
</dbReference>
<keyword evidence="3" id="KW-0479">Metal-binding</keyword>
<evidence type="ECO:0000256" key="4">
    <source>
        <dbReference type="ARBA" id="ARBA00022801"/>
    </source>
</evidence>
<dbReference type="SUPFAM" id="SSF56219">
    <property type="entry name" value="DNase I-like"/>
    <property type="match status" value="1"/>
</dbReference>
<comment type="cofactor">
    <cofactor evidence="1">
        <name>Mg(2+)</name>
        <dbReference type="ChEBI" id="CHEBI:18420"/>
    </cofactor>
</comment>
<dbReference type="RefSeq" id="WP_320509874.1">
    <property type="nucleotide sequence ID" value="NZ_JAXCLW010000006.1"/>
</dbReference>
<accession>A0ABU5EEJ6</accession>
<evidence type="ECO:0000256" key="3">
    <source>
        <dbReference type="ARBA" id="ARBA00022723"/>
    </source>
</evidence>
<dbReference type="EC" id="3.1.11.2" evidence="7"/>
<organism evidence="7 8">
    <name type="scientific">Dongia soli</name>
    <dbReference type="NCBI Taxonomy" id="600628"/>
    <lineage>
        <taxon>Bacteria</taxon>
        <taxon>Pseudomonadati</taxon>
        <taxon>Pseudomonadota</taxon>
        <taxon>Alphaproteobacteria</taxon>
        <taxon>Rhodospirillales</taxon>
        <taxon>Dongiaceae</taxon>
        <taxon>Dongia</taxon>
    </lineage>
</organism>
<name>A0ABU5EEJ6_9PROT</name>
<dbReference type="InterPro" id="IPR004808">
    <property type="entry name" value="AP_endonuc_1"/>
</dbReference>
<keyword evidence="4 7" id="KW-0378">Hydrolase</keyword>
<dbReference type="EMBL" id="JAXCLW010000006">
    <property type="protein sequence ID" value="MDY0884800.1"/>
    <property type="molecule type" value="Genomic_DNA"/>
</dbReference>
<dbReference type="PANTHER" id="PTHR43250">
    <property type="entry name" value="EXODEOXYRIBONUCLEASE III"/>
    <property type="match status" value="1"/>
</dbReference>
<dbReference type="Proteomes" id="UP001279642">
    <property type="component" value="Unassembled WGS sequence"/>
</dbReference>
<comment type="similarity">
    <text evidence="2">Belongs to the DNA repair enzymes AP/ExoA family.</text>
</comment>
<dbReference type="InterPro" id="IPR036691">
    <property type="entry name" value="Endo/exonu/phosph_ase_sf"/>
</dbReference>